<proteinExistence type="inferred from homology"/>
<evidence type="ECO:0000256" key="3">
    <source>
        <dbReference type="RuleBase" id="RU364104"/>
    </source>
</evidence>
<dbReference type="AlphaFoldDB" id="A0A3M7QFU7"/>
<protein>
    <recommendedName>
        <fullName evidence="3">COX assembly mitochondrial protein</fullName>
    </recommendedName>
</protein>
<reference evidence="4 5" key="1">
    <citation type="journal article" date="2018" name="Sci. Rep.">
        <title>Genomic signatures of local adaptation to the degree of environmental predictability in rotifers.</title>
        <authorList>
            <person name="Franch-Gras L."/>
            <person name="Hahn C."/>
            <person name="Garcia-Roger E.M."/>
            <person name="Carmona M.J."/>
            <person name="Serra M."/>
            <person name="Gomez A."/>
        </authorList>
    </citation>
    <scope>NUCLEOTIDE SEQUENCE [LARGE SCALE GENOMIC DNA]</scope>
    <source>
        <strain evidence="4">HYR1</strain>
    </source>
</reference>
<dbReference type="GO" id="GO:0005739">
    <property type="term" value="C:mitochondrion"/>
    <property type="evidence" value="ECO:0007669"/>
    <property type="project" value="UniProtKB-SubCell"/>
</dbReference>
<gene>
    <name evidence="4" type="ORF">BpHYR1_039786</name>
</gene>
<sequence>MHSSLAKHLHSDECVRWIEAYEQCNKEKYLGVCSDLQNKMAGCMQRELRNRRNIGAENVKKRELDNYAKHNPEFAAKLKLLDDLKAQKEHNNSKENLYTSFQWNSLTIYLINPFPRNTLSKAFDLCREI</sequence>
<evidence type="ECO:0000256" key="1">
    <source>
        <dbReference type="ARBA" id="ARBA00007347"/>
    </source>
</evidence>
<evidence type="ECO:0000256" key="2">
    <source>
        <dbReference type="ARBA" id="ARBA00023157"/>
    </source>
</evidence>
<keyword evidence="3" id="KW-0496">Mitochondrion</keyword>
<comment type="subcellular location">
    <subcellularLocation>
        <location evidence="3">Mitochondrion</location>
    </subcellularLocation>
</comment>
<dbReference type="STRING" id="10195.A0A3M7QFU7"/>
<dbReference type="Pfam" id="PF08583">
    <property type="entry name" value="Cmc1"/>
    <property type="match status" value="1"/>
</dbReference>
<evidence type="ECO:0000313" key="5">
    <source>
        <dbReference type="Proteomes" id="UP000276133"/>
    </source>
</evidence>
<evidence type="ECO:0000313" key="4">
    <source>
        <dbReference type="EMBL" id="RNA09921.1"/>
    </source>
</evidence>
<dbReference type="EMBL" id="REGN01006337">
    <property type="protein sequence ID" value="RNA09921.1"/>
    <property type="molecule type" value="Genomic_DNA"/>
</dbReference>
<comment type="similarity">
    <text evidence="1 3">Belongs to the CMC family.</text>
</comment>
<name>A0A3M7QFU7_BRAPC</name>
<organism evidence="4 5">
    <name type="scientific">Brachionus plicatilis</name>
    <name type="common">Marine rotifer</name>
    <name type="synonym">Brachionus muelleri</name>
    <dbReference type="NCBI Taxonomy" id="10195"/>
    <lineage>
        <taxon>Eukaryota</taxon>
        <taxon>Metazoa</taxon>
        <taxon>Spiralia</taxon>
        <taxon>Gnathifera</taxon>
        <taxon>Rotifera</taxon>
        <taxon>Eurotatoria</taxon>
        <taxon>Monogononta</taxon>
        <taxon>Pseudotrocha</taxon>
        <taxon>Ploima</taxon>
        <taxon>Brachionidae</taxon>
        <taxon>Brachionus</taxon>
    </lineage>
</organism>
<dbReference type="Proteomes" id="UP000276133">
    <property type="component" value="Unassembled WGS sequence"/>
</dbReference>
<dbReference type="InterPro" id="IPR013892">
    <property type="entry name" value="Cyt_c_biogenesis_Cmc1-like"/>
</dbReference>
<accession>A0A3M7QFU7</accession>
<comment type="caution">
    <text evidence="4">The sequence shown here is derived from an EMBL/GenBank/DDBJ whole genome shotgun (WGS) entry which is preliminary data.</text>
</comment>
<keyword evidence="5" id="KW-1185">Reference proteome</keyword>
<dbReference type="OrthoDB" id="532630at2759"/>
<keyword evidence="2" id="KW-1015">Disulfide bond</keyword>